<dbReference type="EMBL" id="JAAGYP010000899">
    <property type="protein sequence ID" value="NEN74531.1"/>
    <property type="molecule type" value="Genomic_DNA"/>
</dbReference>
<feature type="non-terminal residue" evidence="3">
    <location>
        <position position="1"/>
    </location>
</feature>
<feature type="coiled-coil region" evidence="1">
    <location>
        <begin position="7"/>
        <end position="69"/>
    </location>
</feature>
<sequence length="146" mass="16673">MAAMIDQKKIRQQLAAYEANLADENASRRSSYREELTGYGQGTRMRERMQEALRIREAFLQKNQDLQRQYQSGDITEELFRQEKALNAQYLSERLKDNAEFYAALDQQRSDWMAGMREGLANWADNASDYAGQMASAAGTAMDGLV</sequence>
<gene>
    <name evidence="3" type="ORF">G3W53_32000</name>
</gene>
<evidence type="ECO:0000313" key="3">
    <source>
        <dbReference type="EMBL" id="NEN74531.1"/>
    </source>
</evidence>
<evidence type="ECO:0000256" key="1">
    <source>
        <dbReference type="SAM" id="Coils"/>
    </source>
</evidence>
<protein>
    <submittedName>
        <fullName evidence="3">Phage tail tape measure protein</fullName>
    </submittedName>
</protein>
<comment type="caution">
    <text evidence="3">The sequence shown here is derived from an EMBL/GenBank/DDBJ whole genome shotgun (WGS) entry which is preliminary data.</text>
</comment>
<name>A0A8T6QJ00_ECOLX</name>
<keyword evidence="1" id="KW-0175">Coiled coil</keyword>
<evidence type="ECO:0000259" key="2">
    <source>
        <dbReference type="Pfam" id="PF09718"/>
    </source>
</evidence>
<organism evidence="3 4">
    <name type="scientific">Escherichia coli</name>
    <dbReference type="NCBI Taxonomy" id="562"/>
    <lineage>
        <taxon>Bacteria</taxon>
        <taxon>Pseudomonadati</taxon>
        <taxon>Pseudomonadota</taxon>
        <taxon>Gammaproteobacteria</taxon>
        <taxon>Enterobacterales</taxon>
        <taxon>Enterobacteriaceae</taxon>
        <taxon>Escherichia</taxon>
    </lineage>
</organism>
<dbReference type="Pfam" id="PF09718">
    <property type="entry name" value="Tape_meas_lam_C"/>
    <property type="match status" value="1"/>
</dbReference>
<reference evidence="3 4" key="1">
    <citation type="submission" date="2020-02" db="EMBL/GenBank/DDBJ databases">
        <authorList>
            <person name="Subbiah M."/>
            <person name="Call D."/>
        </authorList>
    </citation>
    <scope>NUCLEOTIDE SEQUENCE [LARGE SCALE GENOMIC DNA]</scope>
    <source>
        <strain evidence="3 4">8375wB1</strain>
    </source>
</reference>
<dbReference type="Proteomes" id="UP000471360">
    <property type="component" value="Unassembled WGS sequence"/>
</dbReference>
<evidence type="ECO:0000313" key="4">
    <source>
        <dbReference type="Proteomes" id="UP000471360"/>
    </source>
</evidence>
<dbReference type="InterPro" id="IPR006431">
    <property type="entry name" value="Phage_tape_meas_C"/>
</dbReference>
<dbReference type="AlphaFoldDB" id="A0A8T6QJ00"/>
<proteinExistence type="predicted"/>
<accession>A0A8T6QJ00</accession>
<feature type="domain" description="Bacteriophage tail tape measure C-terminal" evidence="2">
    <location>
        <begin position="111"/>
        <end position="145"/>
    </location>
</feature>
<feature type="non-terminal residue" evidence="3">
    <location>
        <position position="146"/>
    </location>
</feature>